<dbReference type="Proteomes" id="UP000048965">
    <property type="component" value="Unassembled WGS sequence"/>
</dbReference>
<evidence type="ECO:0000313" key="12">
    <source>
        <dbReference type="Proteomes" id="UP000048965"/>
    </source>
</evidence>
<feature type="domain" description="Amino acid permease/ SLC12A" evidence="10">
    <location>
        <begin position="31"/>
        <end position="453"/>
    </location>
</feature>
<evidence type="ECO:0000256" key="8">
    <source>
        <dbReference type="SAM" id="MobiDB-lite"/>
    </source>
</evidence>
<dbReference type="InterPro" id="IPR004840">
    <property type="entry name" value="Amino_acid_permease_CS"/>
</dbReference>
<dbReference type="PANTHER" id="PTHR43495:SF5">
    <property type="entry name" value="GAMMA-AMINOBUTYRIC ACID PERMEASE"/>
    <property type="match status" value="1"/>
</dbReference>
<keyword evidence="3" id="KW-0813">Transport</keyword>
<evidence type="ECO:0000256" key="6">
    <source>
        <dbReference type="ARBA" id="ARBA00022989"/>
    </source>
</evidence>
<dbReference type="FunFam" id="1.20.1740.10:FF:000001">
    <property type="entry name" value="Amino acid permease"/>
    <property type="match status" value="1"/>
</dbReference>
<feature type="transmembrane region" description="Helical" evidence="9">
    <location>
        <begin position="61"/>
        <end position="78"/>
    </location>
</feature>
<dbReference type="AlphaFoldDB" id="A0A0N7YLI7"/>
<dbReference type="GO" id="GO:0055085">
    <property type="term" value="P:transmembrane transport"/>
    <property type="evidence" value="ECO:0007669"/>
    <property type="project" value="InterPro"/>
</dbReference>
<evidence type="ECO:0000259" key="10">
    <source>
        <dbReference type="Pfam" id="PF00324"/>
    </source>
</evidence>
<keyword evidence="7 9" id="KW-0472">Membrane</keyword>
<dbReference type="Pfam" id="PF00324">
    <property type="entry name" value="AA_permease"/>
    <property type="match status" value="1"/>
</dbReference>
<feature type="transmembrane region" description="Helical" evidence="9">
    <location>
        <begin position="99"/>
        <end position="120"/>
    </location>
</feature>
<dbReference type="Gene3D" id="1.20.1740.10">
    <property type="entry name" value="Amino acid/polyamine transporter I"/>
    <property type="match status" value="1"/>
</dbReference>
<comment type="similarity">
    <text evidence="2">Belongs to the amino acid-polyamine-organocation (APC) superfamily. Amino acid transporter (AAT) (TC 2.A.3.1) family.</text>
</comment>
<gene>
    <name evidence="11" type="primary">aroP</name>
    <name evidence="11" type="ORF">TPA0598_04_05590</name>
</gene>
<protein>
    <submittedName>
        <fullName evidence="11">Aromatic amino acid transporter</fullName>
    </submittedName>
</protein>
<reference evidence="11 12" key="2">
    <citation type="journal article" date="2015" name="Stand. Genomic Sci.">
        <title>Draft genome sequence of marine-derived Streptomyces sp. TP-A0598, a producer of anti-MRSA antibiotic lydicamycins.</title>
        <authorList>
            <person name="Komaki H."/>
            <person name="Ichikawa N."/>
            <person name="Hosoyama A."/>
            <person name="Fujita N."/>
            <person name="Igarashi Y."/>
        </authorList>
    </citation>
    <scope>NUCLEOTIDE SEQUENCE [LARGE SCALE GENOMIC DNA]</scope>
    <source>
        <strain evidence="11 12">NBRC 110027</strain>
    </source>
</reference>
<feature type="transmembrane region" description="Helical" evidence="9">
    <location>
        <begin position="32"/>
        <end position="55"/>
    </location>
</feature>
<dbReference type="OrthoDB" id="5297508at2"/>
<feature type="region of interest" description="Disordered" evidence="8">
    <location>
        <begin position="1"/>
        <end position="21"/>
    </location>
</feature>
<feature type="transmembrane region" description="Helical" evidence="9">
    <location>
        <begin position="447"/>
        <end position="465"/>
    </location>
</feature>
<dbReference type="InterPro" id="IPR004841">
    <property type="entry name" value="AA-permease/SLC12A_dom"/>
</dbReference>
<feature type="transmembrane region" description="Helical" evidence="9">
    <location>
        <begin position="418"/>
        <end position="441"/>
    </location>
</feature>
<dbReference type="EMBL" id="BBNO01000004">
    <property type="protein sequence ID" value="GAO08923.1"/>
    <property type="molecule type" value="Genomic_DNA"/>
</dbReference>
<evidence type="ECO:0000256" key="7">
    <source>
        <dbReference type="ARBA" id="ARBA00023136"/>
    </source>
</evidence>
<dbReference type="PIRSF" id="PIRSF006060">
    <property type="entry name" value="AA_transporter"/>
    <property type="match status" value="1"/>
</dbReference>
<comment type="subcellular location">
    <subcellularLocation>
        <location evidence="1">Membrane</location>
        <topology evidence="1">Multi-pass membrane protein</topology>
    </subcellularLocation>
</comment>
<feature type="transmembrane region" description="Helical" evidence="9">
    <location>
        <begin position="140"/>
        <end position="158"/>
    </location>
</feature>
<feature type="transmembrane region" description="Helical" evidence="9">
    <location>
        <begin position="354"/>
        <end position="370"/>
    </location>
</feature>
<dbReference type="GO" id="GO:0006865">
    <property type="term" value="P:amino acid transport"/>
    <property type="evidence" value="ECO:0007669"/>
    <property type="project" value="UniProtKB-KW"/>
</dbReference>
<dbReference type="GO" id="GO:0016020">
    <property type="term" value="C:membrane"/>
    <property type="evidence" value="ECO:0007669"/>
    <property type="project" value="UniProtKB-SubCell"/>
</dbReference>
<comment type="caution">
    <text evidence="11">The sequence shown here is derived from an EMBL/GenBank/DDBJ whole genome shotgun (WGS) entry which is preliminary data.</text>
</comment>
<accession>A0A0N7YLI7</accession>
<keyword evidence="4 9" id="KW-0812">Transmembrane</keyword>
<evidence type="ECO:0000256" key="2">
    <source>
        <dbReference type="ARBA" id="ARBA00008583"/>
    </source>
</evidence>
<evidence type="ECO:0000256" key="3">
    <source>
        <dbReference type="ARBA" id="ARBA00022448"/>
    </source>
</evidence>
<evidence type="ECO:0000256" key="9">
    <source>
        <dbReference type="SAM" id="Phobius"/>
    </source>
</evidence>
<keyword evidence="5" id="KW-0029">Amino-acid transport</keyword>
<feature type="transmembrane region" description="Helical" evidence="9">
    <location>
        <begin position="254"/>
        <end position="276"/>
    </location>
</feature>
<reference evidence="12" key="1">
    <citation type="submission" date="2014-09" db="EMBL/GenBank/DDBJ databases">
        <title>Whole genome shotgun sequence of Streptomyces sp. NBRC 110027.</title>
        <authorList>
            <person name="Komaki H."/>
            <person name="Ichikawa N."/>
            <person name="Katano-Makiyama Y."/>
            <person name="Hosoyama A."/>
            <person name="Hashimoto M."/>
            <person name="Uohara A."/>
            <person name="Kitahashi Y."/>
            <person name="Ohji S."/>
            <person name="Kimura A."/>
            <person name="Yamazoe A."/>
            <person name="Igarashi Y."/>
            <person name="Fujita N."/>
        </authorList>
    </citation>
    <scope>NUCLEOTIDE SEQUENCE [LARGE SCALE GENOMIC DNA]</scope>
    <source>
        <strain evidence="12">NBRC 110027</strain>
    </source>
</reference>
<evidence type="ECO:0000313" key="11">
    <source>
        <dbReference type="EMBL" id="GAO08923.1"/>
    </source>
</evidence>
<feature type="transmembrane region" description="Helical" evidence="9">
    <location>
        <begin position="211"/>
        <end position="233"/>
    </location>
</feature>
<proteinExistence type="inferred from homology"/>
<organism evidence="11 12">
    <name type="scientific">Streptomyces lydicamycinicus</name>
    <dbReference type="NCBI Taxonomy" id="1546107"/>
    <lineage>
        <taxon>Bacteria</taxon>
        <taxon>Bacillati</taxon>
        <taxon>Actinomycetota</taxon>
        <taxon>Actinomycetes</taxon>
        <taxon>Kitasatosporales</taxon>
        <taxon>Streptomycetaceae</taxon>
        <taxon>Streptomyces</taxon>
    </lineage>
</organism>
<dbReference type="RefSeq" id="WP_042154809.1">
    <property type="nucleotide sequence ID" value="NZ_BBNO01000004.1"/>
</dbReference>
<dbReference type="PROSITE" id="PS00218">
    <property type="entry name" value="AMINO_ACID_PERMEASE_1"/>
    <property type="match status" value="1"/>
</dbReference>
<feature type="transmembrane region" description="Helical" evidence="9">
    <location>
        <begin position="376"/>
        <end position="397"/>
    </location>
</feature>
<evidence type="ECO:0000256" key="4">
    <source>
        <dbReference type="ARBA" id="ARBA00022692"/>
    </source>
</evidence>
<feature type="transmembrane region" description="Helical" evidence="9">
    <location>
        <begin position="170"/>
        <end position="191"/>
    </location>
</feature>
<feature type="transmembrane region" description="Helical" evidence="9">
    <location>
        <begin position="296"/>
        <end position="317"/>
    </location>
</feature>
<evidence type="ECO:0000256" key="5">
    <source>
        <dbReference type="ARBA" id="ARBA00022970"/>
    </source>
</evidence>
<keyword evidence="12" id="KW-1185">Reference proteome</keyword>
<dbReference type="PANTHER" id="PTHR43495">
    <property type="entry name" value="GABA PERMEASE"/>
    <property type="match status" value="1"/>
</dbReference>
<keyword evidence="6 9" id="KW-1133">Transmembrane helix</keyword>
<evidence type="ECO:0000256" key="1">
    <source>
        <dbReference type="ARBA" id="ARBA00004141"/>
    </source>
</evidence>
<sequence>MHDATTQAGEPALGAGTGAKEPLSAGLKQRHLTMLGLGGVIGAGLFVGSGAGIAVAGPGIVLSYLIAGALATLVMRMLGEMSAAIPASGAFSVHAERALGRWAGFSVGWLYWFLLVVVLAVEATGAAQIAHGWVPAVPQWGWVLIFMIVFTVANLSAVKNFGEFEFWFAALKVTAIVLFLALSLLAVFGVLPDTEPVGLTNLTEHGGLLPHGWGGVISGVLAVVFAFGGLEVVTIAAAESDDPARAVGRAVRSAVWRILFFYVGSMLVIVTLLPWSSMQPGKSPYVAVLEHIGVPGAGQIMNIVVFVALLSALNANLYGSSRMVFSLAERGEAPRALLKVSGEAGSGGGVPRRAVLASVAFGFVSVLLNLKWPDSVFLYMLNAVGAVLLFVWGLIAVSQLRLRPRIEREAPGKLTLRMWAFPYLTWAALLAMGGVLVLMLTDDTARPQLLWSAGATGAVLLVAGVRELRARRARR</sequence>
<name>A0A0N7YLI7_9ACTN</name>